<dbReference type="GO" id="GO:0007160">
    <property type="term" value="P:cell-matrix adhesion"/>
    <property type="evidence" value="ECO:0007669"/>
    <property type="project" value="InterPro"/>
</dbReference>
<accession>A0A816Z6X7</accession>
<proteinExistence type="predicted"/>
<feature type="domain" description="NIDO" evidence="1">
    <location>
        <begin position="25"/>
        <end position="158"/>
    </location>
</feature>
<evidence type="ECO:0000313" key="2">
    <source>
        <dbReference type="EMBL" id="CAF2194225.1"/>
    </source>
</evidence>
<gene>
    <name evidence="3" type="ORF">UXM345_LOCUS5165</name>
    <name evidence="2" type="ORF">WKI299_LOCUS34148</name>
</gene>
<reference evidence="2" key="1">
    <citation type="submission" date="2021-02" db="EMBL/GenBank/DDBJ databases">
        <authorList>
            <person name="Nowell W R."/>
        </authorList>
    </citation>
    <scope>NUCLEOTIDE SEQUENCE</scope>
</reference>
<dbReference type="Proteomes" id="UP000663842">
    <property type="component" value="Unassembled WGS sequence"/>
</dbReference>
<dbReference type="SMART" id="SM00539">
    <property type="entry name" value="NIDO"/>
    <property type="match status" value="1"/>
</dbReference>
<dbReference type="EMBL" id="CAJNRF010016383">
    <property type="protein sequence ID" value="CAF2194225.1"/>
    <property type="molecule type" value="Genomic_DNA"/>
</dbReference>
<protein>
    <recommendedName>
        <fullName evidence="1">NIDO domain-containing protein</fullName>
    </recommendedName>
</protein>
<dbReference type="InterPro" id="IPR003886">
    <property type="entry name" value="NIDO_dom"/>
</dbReference>
<dbReference type="InterPro" id="IPR014756">
    <property type="entry name" value="Ig_E-set"/>
</dbReference>
<comment type="caution">
    <text evidence="2">The sequence shown here is derived from an EMBL/GenBank/DDBJ whole genome shotgun (WGS) entry which is preliminary data.</text>
</comment>
<dbReference type="Proteomes" id="UP000663856">
    <property type="component" value="Unassembled WGS sequence"/>
</dbReference>
<dbReference type="SUPFAM" id="SSF81296">
    <property type="entry name" value="E set domains"/>
    <property type="match status" value="1"/>
</dbReference>
<name>A0A816Z6X7_9BILA</name>
<evidence type="ECO:0000259" key="1">
    <source>
        <dbReference type="SMART" id="SM00539"/>
    </source>
</evidence>
<evidence type="ECO:0000313" key="4">
    <source>
        <dbReference type="Proteomes" id="UP000663856"/>
    </source>
</evidence>
<organism evidence="2 4">
    <name type="scientific">Rotaria magnacalcarata</name>
    <dbReference type="NCBI Taxonomy" id="392030"/>
    <lineage>
        <taxon>Eukaryota</taxon>
        <taxon>Metazoa</taxon>
        <taxon>Spiralia</taxon>
        <taxon>Gnathifera</taxon>
        <taxon>Rotifera</taxon>
        <taxon>Eurotatoria</taxon>
        <taxon>Bdelloidea</taxon>
        <taxon>Philodinida</taxon>
        <taxon>Philodinidae</taxon>
        <taxon>Rotaria</taxon>
    </lineage>
</organism>
<evidence type="ECO:0000313" key="3">
    <source>
        <dbReference type="EMBL" id="CAF3807232.1"/>
    </source>
</evidence>
<dbReference type="EMBL" id="CAJOBF010000375">
    <property type="protein sequence ID" value="CAF3807232.1"/>
    <property type="molecule type" value="Genomic_DNA"/>
</dbReference>
<dbReference type="Pfam" id="PF06119">
    <property type="entry name" value="NIDO"/>
    <property type="match status" value="1"/>
</dbReference>
<sequence>MLHRIYHTSQSPGPFPLRDFLCAAPCWTDTDIVQDSSSNIFNRQISDEATLSQITDMVRNGFSEISNNRMLWAFVATWFRVPGRNLRDHFVVTKEKGNSSITVSTAIITTHGLYSFTIFTYNQLQWSAGAWGGFPQVVSESNIGVTGQFIFRTTGRINDVQCNTTQDLQASPYRGSMHGGYELRLFGICFTDNSYIIDVDGQEVTNCTRTSAYMICAMPMVFEGRSSSKGFTSDRGLLGETYFLSFMSEPNVELILSNHGQHDSKVELYSS</sequence>
<dbReference type="AlphaFoldDB" id="A0A816Z6X7"/>